<keyword evidence="2" id="KW-1185">Reference proteome</keyword>
<reference evidence="1" key="1">
    <citation type="journal article" date="2019" name="bioRxiv">
        <title>The Genome of the Zebra Mussel, Dreissena polymorpha: A Resource for Invasive Species Research.</title>
        <authorList>
            <person name="McCartney M.A."/>
            <person name="Auch B."/>
            <person name="Kono T."/>
            <person name="Mallez S."/>
            <person name="Zhang Y."/>
            <person name="Obille A."/>
            <person name="Becker A."/>
            <person name="Abrahante J.E."/>
            <person name="Garbe J."/>
            <person name="Badalamenti J.P."/>
            <person name="Herman A."/>
            <person name="Mangelson H."/>
            <person name="Liachko I."/>
            <person name="Sullivan S."/>
            <person name="Sone E.D."/>
            <person name="Koren S."/>
            <person name="Silverstein K.A.T."/>
            <person name="Beckman K.B."/>
            <person name="Gohl D.M."/>
        </authorList>
    </citation>
    <scope>NUCLEOTIDE SEQUENCE</scope>
    <source>
        <strain evidence="1">Duluth1</strain>
        <tissue evidence="1">Whole animal</tissue>
    </source>
</reference>
<dbReference type="EMBL" id="JAIWYP010000011">
    <property type="protein sequence ID" value="KAH3738926.1"/>
    <property type="molecule type" value="Genomic_DNA"/>
</dbReference>
<evidence type="ECO:0000313" key="2">
    <source>
        <dbReference type="Proteomes" id="UP000828390"/>
    </source>
</evidence>
<organism evidence="1 2">
    <name type="scientific">Dreissena polymorpha</name>
    <name type="common">Zebra mussel</name>
    <name type="synonym">Mytilus polymorpha</name>
    <dbReference type="NCBI Taxonomy" id="45954"/>
    <lineage>
        <taxon>Eukaryota</taxon>
        <taxon>Metazoa</taxon>
        <taxon>Spiralia</taxon>
        <taxon>Lophotrochozoa</taxon>
        <taxon>Mollusca</taxon>
        <taxon>Bivalvia</taxon>
        <taxon>Autobranchia</taxon>
        <taxon>Heteroconchia</taxon>
        <taxon>Euheterodonta</taxon>
        <taxon>Imparidentia</taxon>
        <taxon>Neoheterodontei</taxon>
        <taxon>Myida</taxon>
        <taxon>Dreissenoidea</taxon>
        <taxon>Dreissenidae</taxon>
        <taxon>Dreissena</taxon>
    </lineage>
</organism>
<dbReference type="Proteomes" id="UP000828390">
    <property type="component" value="Unassembled WGS sequence"/>
</dbReference>
<name>A0A9D4I1I2_DREPO</name>
<sequence length="98" mass="11664">MTDYDQREIGAKETTFQDCFTYLCDFHRQQSWNRWLKSSSVKEHKKEKLHTMRDTRIAHADSEEHFETGVTSLNKKWRGRGQRVSPCRMFDPGAPQGW</sequence>
<protein>
    <submittedName>
        <fullName evidence="1">Uncharacterized protein</fullName>
    </submittedName>
</protein>
<proteinExistence type="predicted"/>
<accession>A0A9D4I1I2</accession>
<dbReference type="PANTHER" id="PTHR47456">
    <property type="entry name" value="PHD-TYPE DOMAIN-CONTAINING PROTEIN"/>
    <property type="match status" value="1"/>
</dbReference>
<comment type="caution">
    <text evidence="1">The sequence shown here is derived from an EMBL/GenBank/DDBJ whole genome shotgun (WGS) entry which is preliminary data.</text>
</comment>
<gene>
    <name evidence="1" type="ORF">DPMN_045569</name>
</gene>
<evidence type="ECO:0000313" key="1">
    <source>
        <dbReference type="EMBL" id="KAH3738926.1"/>
    </source>
</evidence>
<reference evidence="1" key="2">
    <citation type="submission" date="2020-11" db="EMBL/GenBank/DDBJ databases">
        <authorList>
            <person name="McCartney M.A."/>
            <person name="Auch B."/>
            <person name="Kono T."/>
            <person name="Mallez S."/>
            <person name="Becker A."/>
            <person name="Gohl D.M."/>
            <person name="Silverstein K.A.T."/>
            <person name="Koren S."/>
            <person name="Bechman K.B."/>
            <person name="Herman A."/>
            <person name="Abrahante J.E."/>
            <person name="Garbe J."/>
        </authorList>
    </citation>
    <scope>NUCLEOTIDE SEQUENCE</scope>
    <source>
        <strain evidence="1">Duluth1</strain>
        <tissue evidence="1">Whole animal</tissue>
    </source>
</reference>
<dbReference type="AlphaFoldDB" id="A0A9D4I1I2"/>